<reference evidence="1" key="1">
    <citation type="submission" date="2020-11" db="EMBL/GenBank/DDBJ databases">
        <authorList>
            <person name="Whiteford S."/>
        </authorList>
    </citation>
    <scope>NUCLEOTIDE SEQUENCE</scope>
</reference>
<dbReference type="Gene3D" id="3.40.718.10">
    <property type="entry name" value="Isopropylmalate Dehydrogenase"/>
    <property type="match status" value="1"/>
</dbReference>
<gene>
    <name evidence="1" type="ORF">PLXY2_LOCUS3928</name>
</gene>
<sequence length="68" mass="7846">MAGNNTRRLMQYVADHTRISTRAYGTAKRVVAAKPVVEMDGDEMTRIIWEKIKEKLIFPYVKAFLQGM</sequence>
<evidence type="ECO:0000313" key="2">
    <source>
        <dbReference type="Proteomes" id="UP000653454"/>
    </source>
</evidence>
<dbReference type="SUPFAM" id="SSF53659">
    <property type="entry name" value="Isocitrate/Isopropylmalate dehydrogenase-like"/>
    <property type="match status" value="1"/>
</dbReference>
<evidence type="ECO:0000313" key="1">
    <source>
        <dbReference type="EMBL" id="CAG9107931.1"/>
    </source>
</evidence>
<name>A0A8S4E1U4_PLUXY</name>
<proteinExistence type="predicted"/>
<keyword evidence="2" id="KW-1185">Reference proteome</keyword>
<organism evidence="1 2">
    <name type="scientific">Plutella xylostella</name>
    <name type="common">Diamondback moth</name>
    <name type="synonym">Plutella maculipennis</name>
    <dbReference type="NCBI Taxonomy" id="51655"/>
    <lineage>
        <taxon>Eukaryota</taxon>
        <taxon>Metazoa</taxon>
        <taxon>Ecdysozoa</taxon>
        <taxon>Arthropoda</taxon>
        <taxon>Hexapoda</taxon>
        <taxon>Insecta</taxon>
        <taxon>Pterygota</taxon>
        <taxon>Neoptera</taxon>
        <taxon>Endopterygota</taxon>
        <taxon>Lepidoptera</taxon>
        <taxon>Glossata</taxon>
        <taxon>Ditrysia</taxon>
        <taxon>Yponomeutoidea</taxon>
        <taxon>Plutellidae</taxon>
        <taxon>Plutella</taxon>
    </lineage>
</organism>
<dbReference type="AlphaFoldDB" id="A0A8S4E1U4"/>
<dbReference type="EMBL" id="CAJHNJ030000010">
    <property type="protein sequence ID" value="CAG9107931.1"/>
    <property type="molecule type" value="Genomic_DNA"/>
</dbReference>
<dbReference type="Proteomes" id="UP000653454">
    <property type="component" value="Unassembled WGS sequence"/>
</dbReference>
<comment type="caution">
    <text evidence="1">The sequence shown here is derived from an EMBL/GenBank/DDBJ whole genome shotgun (WGS) entry which is preliminary data.</text>
</comment>
<accession>A0A8S4E1U4</accession>
<protein>
    <submittedName>
        <fullName evidence="1">(diamondback moth) hypothetical protein</fullName>
    </submittedName>
</protein>